<accession>A0A815EVH4</accession>
<reference evidence="11" key="1">
    <citation type="submission" date="2021-02" db="EMBL/GenBank/DDBJ databases">
        <authorList>
            <person name="Nowell W R."/>
        </authorList>
    </citation>
    <scope>NUCLEOTIDE SEQUENCE</scope>
</reference>
<keyword evidence="5 9" id="KW-1003">Cell membrane</keyword>
<comment type="function">
    <text evidence="9">Plasma membrane transporter mediating the uptake by cells of the water soluble vitamin B2/riboflavin that plays a key role in biochemical oxidation-reduction reactions of the carbohydrate, lipid, and amino acid metabolism.</text>
</comment>
<dbReference type="InterPro" id="IPR009357">
    <property type="entry name" value="Riboflavin_transptr"/>
</dbReference>
<dbReference type="Proteomes" id="UP000663870">
    <property type="component" value="Unassembled WGS sequence"/>
</dbReference>
<keyword evidence="7 9" id="KW-1133">Transmembrane helix</keyword>
<evidence type="ECO:0000313" key="12">
    <source>
        <dbReference type="Proteomes" id="UP000663870"/>
    </source>
</evidence>
<feature type="transmembrane region" description="Helical" evidence="9">
    <location>
        <begin position="207"/>
        <end position="226"/>
    </location>
</feature>
<evidence type="ECO:0000256" key="2">
    <source>
        <dbReference type="ARBA" id="ARBA00004651"/>
    </source>
</evidence>
<organism evidence="11 12">
    <name type="scientific">Rotaria sordida</name>
    <dbReference type="NCBI Taxonomy" id="392033"/>
    <lineage>
        <taxon>Eukaryota</taxon>
        <taxon>Metazoa</taxon>
        <taxon>Spiralia</taxon>
        <taxon>Gnathifera</taxon>
        <taxon>Rotifera</taxon>
        <taxon>Eurotatoria</taxon>
        <taxon>Bdelloidea</taxon>
        <taxon>Philodinida</taxon>
        <taxon>Philodinidae</taxon>
        <taxon>Rotaria</taxon>
    </lineage>
</organism>
<comment type="caution">
    <text evidence="9">Lacks conserved residue(s) required for the propagation of feature annotation.</text>
</comment>
<feature type="transmembrane region" description="Helical" evidence="9">
    <location>
        <begin position="109"/>
        <end position="128"/>
    </location>
</feature>
<feature type="transmembrane region" description="Helical" evidence="9">
    <location>
        <begin position="65"/>
        <end position="85"/>
    </location>
</feature>
<dbReference type="Pfam" id="PF06237">
    <property type="entry name" value="SLC52_ribofla_tr"/>
    <property type="match status" value="1"/>
</dbReference>
<proteinExistence type="inferred from homology"/>
<keyword evidence="4 9" id="KW-0813">Transport</keyword>
<comment type="subcellular location">
    <subcellularLocation>
        <location evidence="2 9">Cell membrane</location>
        <topology evidence="2 9">Multi-pass membrane protein</topology>
    </subcellularLocation>
</comment>
<evidence type="ECO:0000313" key="10">
    <source>
        <dbReference type="EMBL" id="CAF1107370.1"/>
    </source>
</evidence>
<protein>
    <recommendedName>
        <fullName evidence="9">Riboflavin transporter</fullName>
    </recommendedName>
</protein>
<feature type="transmembrane region" description="Helical" evidence="9">
    <location>
        <begin position="264"/>
        <end position="285"/>
    </location>
</feature>
<keyword evidence="8 9" id="KW-0472">Membrane</keyword>
<comment type="caution">
    <text evidence="11">The sequence shown here is derived from an EMBL/GenBank/DDBJ whole genome shotgun (WGS) entry which is preliminary data.</text>
</comment>
<comment type="catalytic activity">
    <reaction evidence="1 9">
        <text>riboflavin(in) = riboflavin(out)</text>
        <dbReference type="Rhea" id="RHEA:35015"/>
        <dbReference type="ChEBI" id="CHEBI:57986"/>
    </reaction>
</comment>
<dbReference type="PANTHER" id="PTHR12929:SF10">
    <property type="entry name" value="RIBOFLAVIN TRANSPORTER"/>
    <property type="match status" value="1"/>
</dbReference>
<comment type="similarity">
    <text evidence="3 9">Belongs to the riboflavin transporter family.</text>
</comment>
<sequence length="344" mass="39002">MEIIIGIFSCALLSQYWNKTSWIFGGQHSVLFIFFVFLLGTLSTTSTITYYDYMKRYNAKLLDALLFGENLACVVPVILALIQGIGGEPICLPNSIQIEYSQPRFSVRVYFWILTFIIFLSFIAFLILEWAKIADSYRIEDYKSLNTYELNSQTDTSSLIQSEPSFEPMSTKLYHSLLAVAYFSYIFLYGILPIIITYAMLPYSHTAFYTSSIIPPITGPLSVIINRVNKNRLGLSSIIILCFIATCTSTYVIIIAILSPCPPLHDTVFGAIIALACVFTSQLLYNYVRVVIANRIRQEYKCNSGLFWLGAVFRMGTLSGAIPMYVLINIFHIFKSREACRSYC</sequence>
<evidence type="ECO:0000256" key="5">
    <source>
        <dbReference type="ARBA" id="ARBA00022475"/>
    </source>
</evidence>
<feature type="transmembrane region" description="Helical" evidence="9">
    <location>
        <begin position="238"/>
        <end position="258"/>
    </location>
</feature>
<dbReference type="GO" id="GO:0005886">
    <property type="term" value="C:plasma membrane"/>
    <property type="evidence" value="ECO:0007669"/>
    <property type="project" value="UniProtKB-SubCell"/>
</dbReference>
<feature type="transmembrane region" description="Helical" evidence="9">
    <location>
        <begin position="306"/>
        <end position="328"/>
    </location>
</feature>
<dbReference type="PANTHER" id="PTHR12929">
    <property type="entry name" value="SOLUTE CARRIER FAMILY 52"/>
    <property type="match status" value="1"/>
</dbReference>
<keyword evidence="12" id="KW-1185">Reference proteome</keyword>
<evidence type="ECO:0000256" key="9">
    <source>
        <dbReference type="RuleBase" id="RU368035"/>
    </source>
</evidence>
<keyword evidence="6 9" id="KW-0812">Transmembrane</keyword>
<evidence type="ECO:0000313" key="11">
    <source>
        <dbReference type="EMBL" id="CAF1316708.1"/>
    </source>
</evidence>
<feature type="transmembrane region" description="Helical" evidence="9">
    <location>
        <begin position="30"/>
        <end position="53"/>
    </location>
</feature>
<dbReference type="GO" id="GO:0032217">
    <property type="term" value="F:riboflavin transmembrane transporter activity"/>
    <property type="evidence" value="ECO:0007669"/>
    <property type="project" value="UniProtKB-UniRule"/>
</dbReference>
<feature type="transmembrane region" description="Helical" evidence="9">
    <location>
        <begin position="177"/>
        <end position="201"/>
    </location>
</feature>
<evidence type="ECO:0000256" key="4">
    <source>
        <dbReference type="ARBA" id="ARBA00022448"/>
    </source>
</evidence>
<dbReference type="EMBL" id="CAJNOL010001226">
    <property type="protein sequence ID" value="CAF1316708.1"/>
    <property type="molecule type" value="Genomic_DNA"/>
</dbReference>
<evidence type="ECO:0000256" key="6">
    <source>
        <dbReference type="ARBA" id="ARBA00022692"/>
    </source>
</evidence>
<name>A0A815EVH4_9BILA</name>
<evidence type="ECO:0000256" key="1">
    <source>
        <dbReference type="ARBA" id="ARBA00000215"/>
    </source>
</evidence>
<gene>
    <name evidence="11" type="ORF">JXQ802_LOCUS30323</name>
    <name evidence="10" type="ORF">PYM288_LOCUS20001</name>
</gene>
<evidence type="ECO:0000256" key="3">
    <source>
        <dbReference type="ARBA" id="ARBA00006366"/>
    </source>
</evidence>
<evidence type="ECO:0000256" key="7">
    <source>
        <dbReference type="ARBA" id="ARBA00022989"/>
    </source>
</evidence>
<evidence type="ECO:0000256" key="8">
    <source>
        <dbReference type="ARBA" id="ARBA00023136"/>
    </source>
</evidence>
<dbReference type="AlphaFoldDB" id="A0A815EVH4"/>
<dbReference type="EMBL" id="CAJNOH010000702">
    <property type="protein sequence ID" value="CAF1107370.1"/>
    <property type="molecule type" value="Genomic_DNA"/>
</dbReference>
<dbReference type="Proteomes" id="UP000663854">
    <property type="component" value="Unassembled WGS sequence"/>
</dbReference>